<name>A0A0H5QK13_9ZZZZ</name>
<reference evidence="1" key="1">
    <citation type="submission" date="2015-06" db="EMBL/GenBank/DDBJ databases">
        <authorList>
            <person name="Joergensen T."/>
        </authorList>
    </citation>
    <scope>NUCLEOTIDE SEQUENCE</scope>
    <source>
        <strain evidence="1">RGFK0947</strain>
    </source>
</reference>
<proteinExistence type="predicted"/>
<reference evidence="1" key="2">
    <citation type="submission" date="2015-07" db="EMBL/GenBank/DDBJ databases">
        <title>Plasmids, circular viruses and viroids from rat gut.</title>
        <authorList>
            <person name="Jorgensen T.J."/>
            <person name="Hansen M.A."/>
            <person name="Xu Z."/>
            <person name="Tabak M.A."/>
            <person name="Sorensen S.J."/>
            <person name="Hansen L.H."/>
        </authorList>
    </citation>
    <scope>NUCLEOTIDE SEQUENCE</scope>
    <source>
        <strain evidence="1">RGFK0947</strain>
    </source>
</reference>
<dbReference type="EMBL" id="LN853544">
    <property type="protein sequence ID" value="CRY96152.1"/>
    <property type="molecule type" value="Genomic_DNA"/>
</dbReference>
<accession>A0A0H5QK13</accession>
<organism evidence="1">
    <name type="scientific">uncultured prokaryote</name>
    <dbReference type="NCBI Taxonomy" id="198431"/>
    <lineage>
        <taxon>unclassified sequences</taxon>
        <taxon>environmental samples</taxon>
    </lineage>
</organism>
<sequence>MPTRMKAVVYGTLASGAQGWSVGINLAGPSGYPIGDPAINVAAQQLYADFLSAGWNTATTGALALASLAGTEAKVDGVRLYGYEGSASIAAVVGQSTGASVPGTGPTVMPPQVCLVATLLTGFAGRALNGRIYLPNQTGSMQTTGQTTRNVAQVAVSVANWLSLWRTRSYAGSPLTPVVLSSTAGLNDIQAVRVDNVLDTQRRRRDKVRPNLTGRAGLVVG</sequence>
<protein>
    <submittedName>
        <fullName evidence="1">Uncharacterized protein</fullName>
    </submittedName>
</protein>
<dbReference type="AlphaFoldDB" id="A0A0H5QK13"/>
<evidence type="ECO:0000313" key="1">
    <source>
        <dbReference type="EMBL" id="CRY96152.1"/>
    </source>
</evidence>